<name>A0AA86TA12_9EUKA</name>
<organism evidence="1">
    <name type="scientific">Hexamita inflata</name>
    <dbReference type="NCBI Taxonomy" id="28002"/>
    <lineage>
        <taxon>Eukaryota</taxon>
        <taxon>Metamonada</taxon>
        <taxon>Diplomonadida</taxon>
        <taxon>Hexamitidae</taxon>
        <taxon>Hexamitinae</taxon>
        <taxon>Hexamita</taxon>
    </lineage>
</organism>
<comment type="caution">
    <text evidence="1">The sequence shown here is derived from an EMBL/GenBank/DDBJ whole genome shotgun (WGS) entry which is preliminary data.</text>
</comment>
<sequence length="420" mass="48168">MFIYILIYTQKICNLPNYPSILSSEDSTLLISMNKNGMQNYLQCAIKQAPKLMNKTQLPNLAFNIEIEEDFPIDFNFTNISLAKINAETSIDIKSKGFDFHNTDITFLFNWNMREATYPYVSDKGHGEIVITGSDLHIDLNIEQDTQCLGDIAGQVKNVQFKAKNINVGIYGGTSWIFQSILLSLVDSLNEKLSNVIADFMKEAVILYVDSLVSSQQNYYQYPMYLNIIKDDRFTQNIQVELNQLVFMKSGYTFSLNNLSDQFINQQMINALPIIKNKKQVEYTISKAALNNFLYIFHTYNNIYTNPSVFTVLEAPTMDLVNMNHVTLNMKIKMQNAESQLQLKGVPILRHHTDQIDLSSIYFEFETEPEFVEVANWINKQIYESGYLIRNDVFPLDSFSVVIDADNDCIKIVGDIADCL</sequence>
<evidence type="ECO:0000313" key="3">
    <source>
        <dbReference type="Proteomes" id="UP001642409"/>
    </source>
</evidence>
<dbReference type="Gene3D" id="3.15.10.10">
    <property type="entry name" value="Bactericidal permeability-increasing protein, domain 1"/>
    <property type="match status" value="1"/>
</dbReference>
<dbReference type="SUPFAM" id="SSF55394">
    <property type="entry name" value="Bactericidal permeability-increasing protein, BPI"/>
    <property type="match status" value="1"/>
</dbReference>
<dbReference type="EMBL" id="CATOUU010000022">
    <property type="protein sequence ID" value="CAI9913284.1"/>
    <property type="molecule type" value="Genomic_DNA"/>
</dbReference>
<protein>
    <submittedName>
        <fullName evidence="1">Uncharacterized protein</fullName>
    </submittedName>
</protein>
<evidence type="ECO:0000313" key="1">
    <source>
        <dbReference type="EMBL" id="CAI9913284.1"/>
    </source>
</evidence>
<evidence type="ECO:0000313" key="2">
    <source>
        <dbReference type="EMBL" id="CAL6067884.1"/>
    </source>
</evidence>
<proteinExistence type="predicted"/>
<reference evidence="2 3" key="2">
    <citation type="submission" date="2024-07" db="EMBL/GenBank/DDBJ databases">
        <authorList>
            <person name="Akdeniz Z."/>
        </authorList>
    </citation>
    <scope>NUCLEOTIDE SEQUENCE [LARGE SCALE GENOMIC DNA]</scope>
</reference>
<accession>A0AA86TA12</accession>
<dbReference type="InterPro" id="IPR017943">
    <property type="entry name" value="Bactericidal_perm-incr_a/b_dom"/>
</dbReference>
<dbReference type="Proteomes" id="UP001642409">
    <property type="component" value="Unassembled WGS sequence"/>
</dbReference>
<keyword evidence="3" id="KW-1185">Reference proteome</keyword>
<reference evidence="1" key="1">
    <citation type="submission" date="2023-06" db="EMBL/GenBank/DDBJ databases">
        <authorList>
            <person name="Kurt Z."/>
        </authorList>
    </citation>
    <scope>NUCLEOTIDE SEQUENCE</scope>
</reference>
<dbReference type="GO" id="GO:0008289">
    <property type="term" value="F:lipid binding"/>
    <property type="evidence" value="ECO:0007669"/>
    <property type="project" value="InterPro"/>
</dbReference>
<gene>
    <name evidence="2" type="ORF">HINF_LOCUS53237</name>
    <name evidence="1" type="ORF">HINF_LOCUS929</name>
</gene>
<dbReference type="AlphaFoldDB" id="A0AA86TA12"/>
<dbReference type="EMBL" id="CAXDID020000270">
    <property type="protein sequence ID" value="CAL6067884.1"/>
    <property type="molecule type" value="Genomic_DNA"/>
</dbReference>